<dbReference type="EMBL" id="BSXW01000437">
    <property type="protein sequence ID" value="GMF22315.1"/>
    <property type="molecule type" value="Genomic_DNA"/>
</dbReference>
<evidence type="ECO:0000313" key="2">
    <source>
        <dbReference type="Proteomes" id="UP001165083"/>
    </source>
</evidence>
<reference evidence="1" key="1">
    <citation type="submission" date="2023-04" db="EMBL/GenBank/DDBJ databases">
        <title>Phytophthora lilii NBRC 32176.</title>
        <authorList>
            <person name="Ichikawa N."/>
            <person name="Sato H."/>
            <person name="Tonouchi N."/>
        </authorList>
    </citation>
    <scope>NUCLEOTIDE SEQUENCE</scope>
    <source>
        <strain evidence="1">NBRC 32176</strain>
    </source>
</reference>
<gene>
    <name evidence="1" type="ORF">Plil01_000888200</name>
</gene>
<proteinExistence type="predicted"/>
<sequence length="136" mass="15635">MTSMLFTSRTLSESNLSQSRVICSQANDSENRIKKLLTKYSFKNVDHYFDHFIVFDFEAILQSLSQQHGQHTSFDNQHIPVSVSVPDSLSNQTRCFVNNEPKALVEDIIGYINHVSNEISDWHKDKFKVVLMPIAD</sequence>
<name>A0A9W6TYR3_9STRA</name>
<keyword evidence="2" id="KW-1185">Reference proteome</keyword>
<dbReference type="Proteomes" id="UP001165083">
    <property type="component" value="Unassembled WGS sequence"/>
</dbReference>
<evidence type="ECO:0000313" key="1">
    <source>
        <dbReference type="EMBL" id="GMF22315.1"/>
    </source>
</evidence>
<protein>
    <submittedName>
        <fullName evidence="1">Unnamed protein product</fullName>
    </submittedName>
</protein>
<dbReference type="AlphaFoldDB" id="A0A9W6TYR3"/>
<dbReference type="OrthoDB" id="5988713at2759"/>
<organism evidence="1 2">
    <name type="scientific">Phytophthora lilii</name>
    <dbReference type="NCBI Taxonomy" id="2077276"/>
    <lineage>
        <taxon>Eukaryota</taxon>
        <taxon>Sar</taxon>
        <taxon>Stramenopiles</taxon>
        <taxon>Oomycota</taxon>
        <taxon>Peronosporomycetes</taxon>
        <taxon>Peronosporales</taxon>
        <taxon>Peronosporaceae</taxon>
        <taxon>Phytophthora</taxon>
    </lineage>
</organism>
<comment type="caution">
    <text evidence="1">The sequence shown here is derived from an EMBL/GenBank/DDBJ whole genome shotgun (WGS) entry which is preliminary data.</text>
</comment>
<accession>A0A9W6TYR3</accession>